<gene>
    <name evidence="1" type="ORF">CR088_30685</name>
</gene>
<dbReference type="Pfam" id="PF04223">
    <property type="entry name" value="CitF"/>
    <property type="match status" value="1"/>
</dbReference>
<organism evidence="1 2">
    <name type="scientific">Salmonella dublin</name>
    <dbReference type="NCBI Taxonomy" id="98360"/>
    <lineage>
        <taxon>Bacteria</taxon>
        <taxon>Pseudomonadati</taxon>
        <taxon>Pseudomonadota</taxon>
        <taxon>Gammaproteobacteria</taxon>
        <taxon>Enterobacterales</taxon>
        <taxon>Enterobacteriaceae</taxon>
        <taxon>Salmonella</taxon>
    </lineage>
</organism>
<dbReference type="GO" id="GO:0016829">
    <property type="term" value="F:lyase activity"/>
    <property type="evidence" value="ECO:0007669"/>
    <property type="project" value="UniProtKB-KW"/>
</dbReference>
<reference evidence="1 2" key="1">
    <citation type="submission" date="2017-10" db="EMBL/GenBank/DDBJ databases">
        <title>Characterization of the Virulence Potential of Salmonella enterica Isolates Carrying Incompatibility Group FIB Plasmids using Caco-2 Intestinal Epithelial Cells.</title>
        <authorList>
            <person name="Sanad Y."/>
            <person name="Khajanchi B."/>
            <person name="Deck J."/>
            <person name="Cox J."/>
            <person name="Thaker R."/>
            <person name="Han J."/>
            <person name="Nayak R."/>
            <person name="Foley S."/>
        </authorList>
    </citation>
    <scope>NUCLEOTIDE SEQUENCE [LARGE SCALE GENOMIC DNA]</scope>
    <source>
        <strain evidence="1 2">SE853</strain>
    </source>
</reference>
<dbReference type="Proteomes" id="UP000221568">
    <property type="component" value="Unassembled WGS sequence"/>
</dbReference>
<accession>A0A7Z1HP25</accession>
<evidence type="ECO:0000313" key="1">
    <source>
        <dbReference type="EMBL" id="PHP44840.1"/>
    </source>
</evidence>
<evidence type="ECO:0000313" key="2">
    <source>
        <dbReference type="Proteomes" id="UP000221568"/>
    </source>
</evidence>
<feature type="non-terminal residue" evidence="1">
    <location>
        <position position="1"/>
    </location>
</feature>
<dbReference type="PANTHER" id="PTHR40596">
    <property type="entry name" value="CITRATE LYASE ALPHA CHAIN"/>
    <property type="match status" value="1"/>
</dbReference>
<dbReference type="GO" id="GO:0009346">
    <property type="term" value="C:ATP-independent citrate lyase complex"/>
    <property type="evidence" value="ECO:0007669"/>
    <property type="project" value="InterPro"/>
</dbReference>
<sequence>IAVNPARQDLLDNLRAADVPLTTIDQLQQRAEQLTGKPQPIEFTDRVVAVVRYRDGSVIDVIRQVKG</sequence>
<dbReference type="PANTHER" id="PTHR40596:SF1">
    <property type="entry name" value="CITRATE LYASE ALPHA CHAIN"/>
    <property type="match status" value="1"/>
</dbReference>
<dbReference type="GO" id="GO:0008814">
    <property type="term" value="F:citrate CoA-transferase activity"/>
    <property type="evidence" value="ECO:0007669"/>
    <property type="project" value="InterPro"/>
</dbReference>
<protein>
    <submittedName>
        <fullName evidence="1">Citrate lyase subunit alpha</fullName>
    </submittedName>
</protein>
<name>A0A7Z1HP25_SALDU</name>
<keyword evidence="1" id="KW-0456">Lyase</keyword>
<dbReference type="Gene3D" id="3.40.1080.10">
    <property type="entry name" value="Glutaconate Coenzyme A-transferase"/>
    <property type="match status" value="1"/>
</dbReference>
<dbReference type="EMBL" id="PDOM01000778">
    <property type="protein sequence ID" value="PHP44840.1"/>
    <property type="molecule type" value="Genomic_DNA"/>
</dbReference>
<proteinExistence type="predicted"/>
<dbReference type="InterPro" id="IPR006472">
    <property type="entry name" value="Citrate_lyase_asu"/>
</dbReference>
<dbReference type="GO" id="GO:0006084">
    <property type="term" value="P:acetyl-CoA metabolic process"/>
    <property type="evidence" value="ECO:0007669"/>
    <property type="project" value="InterPro"/>
</dbReference>
<dbReference type="GO" id="GO:0005737">
    <property type="term" value="C:cytoplasm"/>
    <property type="evidence" value="ECO:0007669"/>
    <property type="project" value="InterPro"/>
</dbReference>
<dbReference type="RefSeq" id="WP_328287606.1">
    <property type="nucleotide sequence ID" value="NZ_PDOM01000778.1"/>
</dbReference>
<dbReference type="AlphaFoldDB" id="A0A7Z1HP25"/>
<comment type="caution">
    <text evidence="1">The sequence shown here is derived from an EMBL/GenBank/DDBJ whole genome shotgun (WGS) entry which is preliminary data.</text>
</comment>